<dbReference type="GO" id="GO:0000287">
    <property type="term" value="F:magnesium ion binding"/>
    <property type="evidence" value="ECO:0007669"/>
    <property type="project" value="TreeGrafter"/>
</dbReference>
<dbReference type="AlphaFoldDB" id="R3TL68"/>
<protein>
    <submittedName>
        <fullName evidence="1">Cof-like hydrolase</fullName>
    </submittedName>
</protein>
<dbReference type="PANTHER" id="PTHR10000">
    <property type="entry name" value="PHOSPHOSERINE PHOSPHATASE"/>
    <property type="match status" value="1"/>
</dbReference>
<dbReference type="SFLD" id="SFLDG01140">
    <property type="entry name" value="C2.B:_Phosphomannomutase_and_P"/>
    <property type="match status" value="1"/>
</dbReference>
<comment type="caution">
    <text evidence="1">The sequence shown here is derived from an EMBL/GenBank/DDBJ whole genome shotgun (WGS) entry which is preliminary data.</text>
</comment>
<dbReference type="HOGENOM" id="CLU_044146_0_1_9"/>
<evidence type="ECO:0000313" key="2">
    <source>
        <dbReference type="Proteomes" id="UP000013785"/>
    </source>
</evidence>
<dbReference type="NCBIfam" id="NF007806">
    <property type="entry name" value="PRK10513.1"/>
    <property type="match status" value="1"/>
</dbReference>
<dbReference type="NCBIfam" id="TIGR01484">
    <property type="entry name" value="HAD-SF-IIB"/>
    <property type="match status" value="1"/>
</dbReference>
<dbReference type="SFLD" id="SFLDS00003">
    <property type="entry name" value="Haloacid_Dehalogenase"/>
    <property type="match status" value="1"/>
</dbReference>
<keyword evidence="1" id="KW-0378">Hydrolase</keyword>
<proteinExistence type="predicted"/>
<dbReference type="Pfam" id="PF08282">
    <property type="entry name" value="Hydrolase_3"/>
    <property type="match status" value="1"/>
</dbReference>
<organism evidence="1 2">
    <name type="scientific">Enterococcus phoeniculicola ATCC BAA-412</name>
    <dbReference type="NCBI Taxonomy" id="1158610"/>
    <lineage>
        <taxon>Bacteria</taxon>
        <taxon>Bacillati</taxon>
        <taxon>Bacillota</taxon>
        <taxon>Bacilli</taxon>
        <taxon>Lactobacillales</taxon>
        <taxon>Enterococcaceae</taxon>
        <taxon>Enterococcus</taxon>
    </lineage>
</organism>
<dbReference type="Proteomes" id="UP000013785">
    <property type="component" value="Unassembled WGS sequence"/>
</dbReference>
<dbReference type="PROSITE" id="PS01228">
    <property type="entry name" value="COF_1"/>
    <property type="match status" value="1"/>
</dbReference>
<dbReference type="EMBL" id="AJAT01000017">
    <property type="protein sequence ID" value="EOL42209.1"/>
    <property type="molecule type" value="Genomic_DNA"/>
</dbReference>
<dbReference type="GO" id="GO:0005829">
    <property type="term" value="C:cytosol"/>
    <property type="evidence" value="ECO:0007669"/>
    <property type="project" value="TreeGrafter"/>
</dbReference>
<dbReference type="STRING" id="154621.RV11_GL001510"/>
<dbReference type="Gene3D" id="3.40.50.1000">
    <property type="entry name" value="HAD superfamily/HAD-like"/>
    <property type="match status" value="1"/>
</dbReference>
<dbReference type="InterPro" id="IPR036412">
    <property type="entry name" value="HAD-like_sf"/>
</dbReference>
<dbReference type="PANTHER" id="PTHR10000:SF8">
    <property type="entry name" value="HAD SUPERFAMILY HYDROLASE-LIKE, TYPE 3"/>
    <property type="match status" value="1"/>
</dbReference>
<dbReference type="NCBIfam" id="TIGR00099">
    <property type="entry name" value="Cof-subfamily"/>
    <property type="match status" value="1"/>
</dbReference>
<gene>
    <name evidence="1" type="ORF">UC3_02560</name>
</gene>
<accession>R3TL68</accession>
<sequence length="270" mass="29463">MTIKLVAIDIDGTLLNDQHEVTPEVKKALKAAEDKGVSIVLCTGRPLPGVQLLLNELDLLKENDYVITYNGSLVQNTQTGTVISRYGLTSDDFITVEAMARRVGSHLHVIDEESIYTPNRDISPYTVHESSLVGMPIKFRTPEEITTQVSPVKMMMIDEPEILDAAIAKLPESFKNQYTTVKSAAFYYEILNKEASKGAAVAKLAAHLGIQQEEIMAIGDNENDLSMIEYAGIGVAMGNATPAVKKAADVQTASNEEHGVAQIINQYVLK</sequence>
<dbReference type="InterPro" id="IPR023214">
    <property type="entry name" value="HAD_sf"/>
</dbReference>
<dbReference type="OrthoDB" id="9790031at2"/>
<dbReference type="InterPro" id="IPR006379">
    <property type="entry name" value="HAD-SF_hydro_IIB"/>
</dbReference>
<dbReference type="CDD" id="cd07516">
    <property type="entry name" value="HAD_Pase"/>
    <property type="match status" value="1"/>
</dbReference>
<reference evidence="1 2" key="1">
    <citation type="submission" date="2013-02" db="EMBL/GenBank/DDBJ databases">
        <title>The Genome Sequence of Enterococcus phoeniculicola BAA-412.</title>
        <authorList>
            <consortium name="The Broad Institute Genome Sequencing Platform"/>
            <consortium name="The Broad Institute Genome Sequencing Center for Infectious Disease"/>
            <person name="Earl A.M."/>
            <person name="Gilmore M.S."/>
            <person name="Lebreton F."/>
            <person name="Walker B."/>
            <person name="Young S.K."/>
            <person name="Zeng Q."/>
            <person name="Gargeya S."/>
            <person name="Fitzgerald M."/>
            <person name="Haas B."/>
            <person name="Abouelleil A."/>
            <person name="Alvarado L."/>
            <person name="Arachchi H.M."/>
            <person name="Berlin A.M."/>
            <person name="Chapman S.B."/>
            <person name="Dewar J."/>
            <person name="Goldberg J."/>
            <person name="Griggs A."/>
            <person name="Gujja S."/>
            <person name="Hansen M."/>
            <person name="Howarth C."/>
            <person name="Imamovic A."/>
            <person name="Larimer J."/>
            <person name="McCowan C."/>
            <person name="Murphy C."/>
            <person name="Neiman D."/>
            <person name="Pearson M."/>
            <person name="Priest M."/>
            <person name="Roberts A."/>
            <person name="Saif S."/>
            <person name="Shea T."/>
            <person name="Sisk P."/>
            <person name="Sykes S."/>
            <person name="Wortman J."/>
            <person name="Nusbaum C."/>
            <person name="Birren B."/>
        </authorList>
    </citation>
    <scope>NUCLEOTIDE SEQUENCE [LARGE SCALE GENOMIC DNA]</scope>
    <source>
        <strain evidence="1 2">ATCC BAA-412</strain>
    </source>
</reference>
<dbReference type="GO" id="GO:0016791">
    <property type="term" value="F:phosphatase activity"/>
    <property type="evidence" value="ECO:0007669"/>
    <property type="project" value="TreeGrafter"/>
</dbReference>
<name>R3TL68_9ENTE</name>
<dbReference type="SFLD" id="SFLDG01144">
    <property type="entry name" value="C2.B.4:_PGP_Like"/>
    <property type="match status" value="1"/>
</dbReference>
<dbReference type="InterPro" id="IPR000150">
    <property type="entry name" value="Cof"/>
</dbReference>
<keyword evidence="2" id="KW-1185">Reference proteome</keyword>
<dbReference type="eggNOG" id="COG0561">
    <property type="taxonomic scope" value="Bacteria"/>
</dbReference>
<dbReference type="SUPFAM" id="SSF56784">
    <property type="entry name" value="HAD-like"/>
    <property type="match status" value="1"/>
</dbReference>
<dbReference type="RefSeq" id="WP_010769199.1">
    <property type="nucleotide sequence ID" value="NZ_ASWE01000001.1"/>
</dbReference>
<dbReference type="PATRIC" id="fig|1158610.3.peg.2540"/>
<dbReference type="Gene3D" id="3.30.1240.10">
    <property type="match status" value="1"/>
</dbReference>
<evidence type="ECO:0000313" key="1">
    <source>
        <dbReference type="EMBL" id="EOL42209.1"/>
    </source>
</evidence>
<dbReference type="PROSITE" id="PS01229">
    <property type="entry name" value="COF_2"/>
    <property type="match status" value="1"/>
</dbReference>